<dbReference type="Proteomes" id="UP001596472">
    <property type="component" value="Unassembled WGS sequence"/>
</dbReference>
<gene>
    <name evidence="2" type="ORF">ACFQY0_14260</name>
</gene>
<feature type="transmembrane region" description="Helical" evidence="1">
    <location>
        <begin position="6"/>
        <end position="25"/>
    </location>
</feature>
<evidence type="ECO:0008006" key="4">
    <source>
        <dbReference type="Google" id="ProtNLM"/>
    </source>
</evidence>
<evidence type="ECO:0000313" key="2">
    <source>
        <dbReference type="EMBL" id="MFC7338353.1"/>
    </source>
</evidence>
<keyword evidence="3" id="KW-1185">Reference proteome</keyword>
<dbReference type="RefSeq" id="WP_379713591.1">
    <property type="nucleotide sequence ID" value="NZ_JBHTBS010000007.1"/>
</dbReference>
<keyword evidence="1" id="KW-0472">Membrane</keyword>
<dbReference type="EMBL" id="JBHTBS010000007">
    <property type="protein sequence ID" value="MFC7338353.1"/>
    <property type="molecule type" value="Genomic_DNA"/>
</dbReference>
<comment type="caution">
    <text evidence="2">The sequence shown here is derived from an EMBL/GenBank/DDBJ whole genome shotgun (WGS) entry which is preliminary data.</text>
</comment>
<name>A0ABW2LAG7_9BACT</name>
<keyword evidence="1" id="KW-1133">Transmembrane helix</keyword>
<organism evidence="2 3">
    <name type="scientific">Haloferula chungangensis</name>
    <dbReference type="NCBI Taxonomy" id="1048331"/>
    <lineage>
        <taxon>Bacteria</taxon>
        <taxon>Pseudomonadati</taxon>
        <taxon>Verrucomicrobiota</taxon>
        <taxon>Verrucomicrobiia</taxon>
        <taxon>Verrucomicrobiales</taxon>
        <taxon>Verrucomicrobiaceae</taxon>
        <taxon>Haloferula</taxon>
    </lineage>
</organism>
<protein>
    <recommendedName>
        <fullName evidence="4">ABC transporter permease</fullName>
    </recommendedName>
</protein>
<proteinExistence type="predicted"/>
<evidence type="ECO:0000256" key="1">
    <source>
        <dbReference type="SAM" id="Phobius"/>
    </source>
</evidence>
<keyword evidence="1" id="KW-0812">Transmembrane</keyword>
<sequence>MPKRRAIWIFALILLFYPVSYLVIISTKEPSWHTYPSTGLNELIFIAELEWQPFSHFIDDSP</sequence>
<reference evidence="3" key="1">
    <citation type="journal article" date="2019" name="Int. J. Syst. Evol. Microbiol.">
        <title>The Global Catalogue of Microorganisms (GCM) 10K type strain sequencing project: providing services to taxonomists for standard genome sequencing and annotation.</title>
        <authorList>
            <consortium name="The Broad Institute Genomics Platform"/>
            <consortium name="The Broad Institute Genome Sequencing Center for Infectious Disease"/>
            <person name="Wu L."/>
            <person name="Ma J."/>
        </authorList>
    </citation>
    <scope>NUCLEOTIDE SEQUENCE [LARGE SCALE GENOMIC DNA]</scope>
    <source>
        <strain evidence="3">CGMCC 4.1467</strain>
    </source>
</reference>
<evidence type="ECO:0000313" key="3">
    <source>
        <dbReference type="Proteomes" id="UP001596472"/>
    </source>
</evidence>
<accession>A0ABW2LAG7</accession>